<feature type="domain" description="FAD/NAD(P)-binding" evidence="1">
    <location>
        <begin position="7"/>
        <end position="293"/>
    </location>
</feature>
<dbReference type="PANTHER" id="PTHR42783:SF3">
    <property type="entry name" value="GLUTAMATE SYNTHASE [NADPH] SMALL CHAIN-RELATED"/>
    <property type="match status" value="1"/>
</dbReference>
<evidence type="ECO:0000313" key="2">
    <source>
        <dbReference type="EMBL" id="EFQ04221.1"/>
    </source>
</evidence>
<dbReference type="STRING" id="706434.HMPREF9429_00820"/>
<name>E2ZBJ3_9FIRM</name>
<dbReference type="PRINTS" id="PR00419">
    <property type="entry name" value="ADXRDTASE"/>
</dbReference>
<dbReference type="Proteomes" id="UP000003195">
    <property type="component" value="Unassembled WGS sequence"/>
</dbReference>
<dbReference type="AlphaFoldDB" id="E2ZBJ3"/>
<dbReference type="OrthoDB" id="9803192at2"/>
<dbReference type="HOGENOM" id="CLU_000422_3_3_9"/>
<accession>E2ZBJ3</accession>
<protein>
    <submittedName>
        <fullName evidence="2">Pyridine nucleotide-disulfide oxidoreductase</fullName>
    </submittedName>
</protein>
<evidence type="ECO:0000259" key="1">
    <source>
        <dbReference type="Pfam" id="PF07992"/>
    </source>
</evidence>
<sequence>MSTGGKKIAVIGAGPAGYTAAQELSKNGYTVDIYDKEKRLGGAIYTGIPEYRMSKVFLDKVFASMKEDKNITFHFNTKIDCEKFEGLRKNYDKVLVATGAQIENTYGFEPGNGLYAGLTLLYDLNIHGNHEYYKKYKKAMVWGGGNVAMDCARSLVRIIDDVSVVYRRSEEEITANKSEIRDARNENVKFNFLCNVKRVLRDDSGAVTGAQLIRQELGEPDASGRRSPQSVPGSEFNIDADIIVMAIGQKVDLSELAEDLKITENYRTTLENVFIAGDAHVGPATIGKALMEGRAVAAEMQKD</sequence>
<dbReference type="SUPFAM" id="SSF51971">
    <property type="entry name" value="Nucleotide-binding domain"/>
    <property type="match status" value="1"/>
</dbReference>
<dbReference type="InterPro" id="IPR023753">
    <property type="entry name" value="FAD/NAD-binding_dom"/>
</dbReference>
<dbReference type="RefSeq" id="WP_006941840.1">
    <property type="nucleotide sequence ID" value="NZ_GL538208.1"/>
</dbReference>
<proteinExistence type="predicted"/>
<comment type="caution">
    <text evidence="2">The sequence shown here is derived from an EMBL/GenBank/DDBJ whole genome shotgun (WGS) entry which is preliminary data.</text>
</comment>
<dbReference type="EMBL" id="AECS01000036">
    <property type="protein sequence ID" value="EFQ04221.1"/>
    <property type="molecule type" value="Genomic_DNA"/>
</dbReference>
<dbReference type="GO" id="GO:0016491">
    <property type="term" value="F:oxidoreductase activity"/>
    <property type="evidence" value="ECO:0007669"/>
    <property type="project" value="InterPro"/>
</dbReference>
<organism evidence="2 3">
    <name type="scientific">Megasphaera micronuciformis F0359</name>
    <dbReference type="NCBI Taxonomy" id="706434"/>
    <lineage>
        <taxon>Bacteria</taxon>
        <taxon>Bacillati</taxon>
        <taxon>Bacillota</taxon>
        <taxon>Negativicutes</taxon>
        <taxon>Veillonellales</taxon>
        <taxon>Veillonellaceae</taxon>
        <taxon>Megasphaera</taxon>
    </lineage>
</organism>
<evidence type="ECO:0000313" key="3">
    <source>
        <dbReference type="Proteomes" id="UP000003195"/>
    </source>
</evidence>
<dbReference type="PANTHER" id="PTHR42783">
    <property type="entry name" value="GLUTAMATE SYNTHASE [NADPH] SMALL CHAIN"/>
    <property type="match status" value="1"/>
</dbReference>
<dbReference type="InterPro" id="IPR036188">
    <property type="entry name" value="FAD/NAD-bd_sf"/>
</dbReference>
<dbReference type="Gene3D" id="3.50.50.60">
    <property type="entry name" value="FAD/NAD(P)-binding domain"/>
    <property type="match status" value="2"/>
</dbReference>
<dbReference type="eggNOG" id="COG0493">
    <property type="taxonomic scope" value="Bacteria"/>
</dbReference>
<reference evidence="2 3" key="1">
    <citation type="submission" date="2010-08" db="EMBL/GenBank/DDBJ databases">
        <authorList>
            <person name="Weinstock G."/>
            <person name="Sodergren E."/>
            <person name="Clifton S."/>
            <person name="Fulton L."/>
            <person name="Fulton B."/>
            <person name="Courtney L."/>
            <person name="Fronick C."/>
            <person name="Harrison M."/>
            <person name="Strong C."/>
            <person name="Farmer C."/>
            <person name="Delahaunty K."/>
            <person name="Markovic C."/>
            <person name="Hall O."/>
            <person name="Minx P."/>
            <person name="Tomlinson C."/>
            <person name="Mitreva M."/>
            <person name="Hou S."/>
            <person name="Chen J."/>
            <person name="Wollam A."/>
            <person name="Pepin K.H."/>
            <person name="Johnson M."/>
            <person name="Bhonagiri V."/>
            <person name="Zhang X."/>
            <person name="Suruliraj S."/>
            <person name="Warren W."/>
            <person name="Chinwalla A."/>
            <person name="Mardis E.R."/>
            <person name="Wilson R.K."/>
        </authorList>
    </citation>
    <scope>NUCLEOTIDE SEQUENCE [LARGE SCALE GENOMIC DNA]</scope>
    <source>
        <strain evidence="2 3">F0359</strain>
    </source>
</reference>
<keyword evidence="3" id="KW-1185">Reference proteome</keyword>
<dbReference type="Pfam" id="PF07992">
    <property type="entry name" value="Pyr_redox_2"/>
    <property type="match status" value="1"/>
</dbReference>
<gene>
    <name evidence="2" type="ORF">HMPREF9429_00820</name>
</gene>